<feature type="transmembrane region" description="Helical" evidence="1">
    <location>
        <begin position="20"/>
        <end position="38"/>
    </location>
</feature>
<sequence length="191" mass="20907">MTPTITTTPTTCSSYNSRSLNLGLSLMLLLILSIYTILRNIRSSGVSSRGPSSTRARTWKRHPYVIEWNLKRVLRGTKAPYLIKRYADTVKAEDFNFGSSLTSSAVTGLDGIAGVIEHNLWTDFVGQLSQTLEEDVCPDGLERQAEAVQPAQAQREELMDDHLLEEAVDLVSFALPVSAPGGKDIVLAVQG</sequence>
<keyword evidence="1" id="KW-0812">Transmembrane</keyword>
<keyword evidence="1" id="KW-1133">Transmembrane helix</keyword>
<evidence type="ECO:0000259" key="2">
    <source>
        <dbReference type="Pfam" id="PF08553"/>
    </source>
</evidence>
<reference evidence="3" key="1">
    <citation type="submission" date="2014-12" db="EMBL/GenBank/DDBJ databases">
        <title>Genome Sequence of Valsa Canker Pathogens Uncovers a Specific Adaption of Colonization on Woody Bark.</title>
        <authorList>
            <person name="Yin Z."/>
            <person name="Liu H."/>
            <person name="Gao X."/>
            <person name="Li Z."/>
            <person name="Song N."/>
            <person name="Ke X."/>
            <person name="Dai Q."/>
            <person name="Wu Y."/>
            <person name="Sun Y."/>
            <person name="Xu J.-R."/>
            <person name="Kang Z.K."/>
            <person name="Wang L."/>
            <person name="Huang L."/>
        </authorList>
    </citation>
    <scope>NUCLEOTIDE SEQUENCE [LARGE SCALE GENOMIC DNA]</scope>
    <source>
        <strain evidence="3">03-8</strain>
    </source>
</reference>
<name>A0A194VJH2_CYTMA</name>
<dbReference type="Proteomes" id="UP000078559">
    <property type="component" value="Unassembled WGS sequence"/>
</dbReference>
<evidence type="ECO:0000313" key="4">
    <source>
        <dbReference type="Proteomes" id="UP000078559"/>
    </source>
</evidence>
<dbReference type="InterPro" id="IPR013863">
    <property type="entry name" value="VID27_C"/>
</dbReference>
<organism evidence="3 4">
    <name type="scientific">Cytospora mali</name>
    <name type="common">Apple Valsa canker fungus</name>
    <name type="synonym">Valsa mali</name>
    <dbReference type="NCBI Taxonomy" id="578113"/>
    <lineage>
        <taxon>Eukaryota</taxon>
        <taxon>Fungi</taxon>
        <taxon>Dikarya</taxon>
        <taxon>Ascomycota</taxon>
        <taxon>Pezizomycotina</taxon>
        <taxon>Sordariomycetes</taxon>
        <taxon>Sordariomycetidae</taxon>
        <taxon>Diaporthales</taxon>
        <taxon>Cytosporaceae</taxon>
        <taxon>Cytospora</taxon>
    </lineage>
</organism>
<dbReference type="EMBL" id="KN796118">
    <property type="protein sequence ID" value="KUI64030.1"/>
    <property type="molecule type" value="Genomic_DNA"/>
</dbReference>
<evidence type="ECO:0000313" key="3">
    <source>
        <dbReference type="EMBL" id="KUI64030.1"/>
    </source>
</evidence>
<keyword evidence="4" id="KW-1185">Reference proteome</keyword>
<evidence type="ECO:0000256" key="1">
    <source>
        <dbReference type="SAM" id="Phobius"/>
    </source>
</evidence>
<dbReference type="AlphaFoldDB" id="A0A194VJH2"/>
<accession>A0A194VJH2</accession>
<proteinExistence type="predicted"/>
<keyword evidence="1" id="KW-0472">Membrane</keyword>
<dbReference type="Pfam" id="PF08553">
    <property type="entry name" value="VID27"/>
    <property type="match status" value="1"/>
</dbReference>
<feature type="domain" description="Vacuolar import/degradation Vid27 C-terminal" evidence="2">
    <location>
        <begin position="63"/>
        <end position="100"/>
    </location>
</feature>
<gene>
    <name evidence="3" type="ORF">VM1G_10815</name>
</gene>
<protein>
    <submittedName>
        <fullName evidence="3">Vacuolar import and degradation protein 27</fullName>
    </submittedName>
</protein>